<comment type="caution">
    <text evidence="4">The sequence shown here is derived from an EMBL/GenBank/DDBJ whole genome shotgun (WGS) entry which is preliminary data.</text>
</comment>
<sequence>MGIRHLIAFLRPYAVVESLEGLEVIIDGPSFAHHMFYISLRASNPGENALEATGSYRELVDVAVAYLDGLRTSSAVIKKIYFDGFLPPGKLETRLSRLQDYTRRLSQFYEKYKEPCRSFAHGNVSPYNLFGNQAVPAKQTSLQAPPFIVPAIIEALSASDIYGTTIEVVPGEADLHCAQYLKEHGGIVLTNDSDLLVHDLGPKGVVCFFHDIESQGSDERLLHGQVFQPVTISQRLELPNSYGLRSLAFEMARDSHGTFRKLLGQAKSLKAVMEYPQLFKDFLEEYNELPNTTTLLLNPGTRQRLQRLDPRISEYVLQFRSIARITGQSPVSTRATSDSHHVFLPFLRDCPVRTSAWEASTATRQLAYGLVNLIQPEDERVSIVFEHRRQLGPSKGRGLQVATLSEIPEACGVLTVKFTSLQEKLPAFTESQVWIALAMQQDIEWSEFNHKTAALGLFMQNLGEFEYPDESEYLSWDVIHFFAQLQASLYSLRMLNQISSLVSSDSTIDSPGSVHVLTRLLSSLPALVHYPDIKSAPSKHTKVESVAFMDDLKAFMLALNYQPPTASSDLSKAVVTSKLSKKSSVSNASRASKKKRKRDQFTKEDPAKMSKSSNPFDILAVD</sequence>
<accession>A0AAD9T4U5</accession>
<gene>
    <name evidence="4" type="ORF">QTJ16_000391</name>
</gene>
<feature type="domain" description="Asteroid" evidence="3">
    <location>
        <begin position="145"/>
        <end position="390"/>
    </location>
</feature>
<proteinExistence type="inferred from homology"/>
<dbReference type="AlphaFoldDB" id="A0AAD9T4U5"/>
<organism evidence="4 5">
    <name type="scientific">Diplocarpon rosae</name>
    <dbReference type="NCBI Taxonomy" id="946125"/>
    <lineage>
        <taxon>Eukaryota</taxon>
        <taxon>Fungi</taxon>
        <taxon>Dikarya</taxon>
        <taxon>Ascomycota</taxon>
        <taxon>Pezizomycotina</taxon>
        <taxon>Leotiomycetes</taxon>
        <taxon>Helotiales</taxon>
        <taxon>Drepanopezizaceae</taxon>
        <taxon>Diplocarpon</taxon>
    </lineage>
</organism>
<evidence type="ECO:0000313" key="5">
    <source>
        <dbReference type="Proteomes" id="UP001285354"/>
    </source>
</evidence>
<dbReference type="Gene3D" id="3.40.50.1010">
    <property type="entry name" value="5'-nuclease"/>
    <property type="match status" value="1"/>
</dbReference>
<name>A0AAD9T4U5_9HELO</name>
<dbReference type="InterPro" id="IPR029060">
    <property type="entry name" value="PIN-like_dom_sf"/>
</dbReference>
<dbReference type="InterPro" id="IPR039436">
    <property type="entry name" value="Asteroid_dom"/>
</dbReference>
<feature type="compositionally biased region" description="Low complexity" evidence="2">
    <location>
        <begin position="572"/>
        <end position="590"/>
    </location>
</feature>
<evidence type="ECO:0000256" key="2">
    <source>
        <dbReference type="SAM" id="MobiDB-lite"/>
    </source>
</evidence>
<feature type="region of interest" description="Disordered" evidence="2">
    <location>
        <begin position="572"/>
        <end position="622"/>
    </location>
</feature>
<dbReference type="Pfam" id="PF12813">
    <property type="entry name" value="XPG_I_2"/>
    <property type="match status" value="1"/>
</dbReference>
<evidence type="ECO:0000256" key="1">
    <source>
        <dbReference type="ARBA" id="ARBA00007398"/>
    </source>
</evidence>
<dbReference type="InterPro" id="IPR026832">
    <property type="entry name" value="Asteroid"/>
</dbReference>
<dbReference type="Proteomes" id="UP001285354">
    <property type="component" value="Unassembled WGS sequence"/>
</dbReference>
<feature type="compositionally biased region" description="Basic and acidic residues" evidence="2">
    <location>
        <begin position="599"/>
        <end position="608"/>
    </location>
</feature>
<comment type="similarity">
    <text evidence="1">Belongs to the asteroid family.</text>
</comment>
<evidence type="ECO:0000313" key="4">
    <source>
        <dbReference type="EMBL" id="KAK2629571.1"/>
    </source>
</evidence>
<protein>
    <recommendedName>
        <fullName evidence="3">Asteroid domain-containing protein</fullName>
    </recommendedName>
</protein>
<evidence type="ECO:0000259" key="3">
    <source>
        <dbReference type="Pfam" id="PF12813"/>
    </source>
</evidence>
<reference evidence="4" key="1">
    <citation type="submission" date="2023-06" db="EMBL/GenBank/DDBJ databases">
        <title>Draft genome of Marssonina rosae.</title>
        <authorList>
            <person name="Cheng Q."/>
        </authorList>
    </citation>
    <scope>NUCLEOTIDE SEQUENCE</scope>
    <source>
        <strain evidence="4">R4</strain>
    </source>
</reference>
<dbReference type="PANTHER" id="PTHR15665:SF1">
    <property type="entry name" value="PROTEIN ASTEROID HOMOLOG 1"/>
    <property type="match status" value="1"/>
</dbReference>
<keyword evidence="5" id="KW-1185">Reference proteome</keyword>
<dbReference type="SUPFAM" id="SSF88723">
    <property type="entry name" value="PIN domain-like"/>
    <property type="match status" value="1"/>
</dbReference>
<dbReference type="EMBL" id="JAUBYV010000001">
    <property type="protein sequence ID" value="KAK2629571.1"/>
    <property type="molecule type" value="Genomic_DNA"/>
</dbReference>
<dbReference type="PANTHER" id="PTHR15665">
    <property type="entry name" value="ASTEROID PROTEIN"/>
    <property type="match status" value="1"/>
</dbReference>